<dbReference type="GO" id="GO:0006166">
    <property type="term" value="P:purine ribonucleoside salvage"/>
    <property type="evidence" value="ECO:0007669"/>
    <property type="project" value="UniProtKB-KW"/>
</dbReference>
<evidence type="ECO:0000256" key="15">
    <source>
        <dbReference type="RuleBase" id="RU364099"/>
    </source>
</evidence>
<dbReference type="STRING" id="517417.Cpar_1613"/>
<dbReference type="InterPro" id="IPR050408">
    <property type="entry name" value="HGPRT"/>
</dbReference>
<dbReference type="HOGENOM" id="CLU_073615_0_0_10"/>
<dbReference type="Gene3D" id="3.40.50.2020">
    <property type="match status" value="1"/>
</dbReference>
<dbReference type="OrthoDB" id="9802824at2"/>
<evidence type="ECO:0000256" key="2">
    <source>
        <dbReference type="ARBA" id="ARBA00004496"/>
    </source>
</evidence>
<dbReference type="PANTHER" id="PTHR43340">
    <property type="entry name" value="HYPOXANTHINE-GUANINE PHOSPHORIBOSYLTRANSFERASE"/>
    <property type="match status" value="1"/>
</dbReference>
<dbReference type="GO" id="GO:0052657">
    <property type="term" value="F:guanine phosphoribosyltransferase activity"/>
    <property type="evidence" value="ECO:0007669"/>
    <property type="project" value="RHEA"/>
</dbReference>
<dbReference type="RefSeq" id="WP_012502844.1">
    <property type="nucleotide sequence ID" value="NC_011027.1"/>
</dbReference>
<dbReference type="Pfam" id="PF00156">
    <property type="entry name" value="Pribosyltran"/>
    <property type="match status" value="1"/>
</dbReference>
<name>B3QQ08_CHLP8</name>
<keyword evidence="18" id="KW-1185">Reference proteome</keyword>
<dbReference type="eggNOG" id="COG0634">
    <property type="taxonomic scope" value="Bacteria"/>
</dbReference>
<evidence type="ECO:0000256" key="14">
    <source>
        <dbReference type="ARBA" id="ARBA00049402"/>
    </source>
</evidence>
<evidence type="ECO:0000256" key="1">
    <source>
        <dbReference type="ARBA" id="ARBA00001946"/>
    </source>
</evidence>
<dbReference type="GO" id="GO:0000166">
    <property type="term" value="F:nucleotide binding"/>
    <property type="evidence" value="ECO:0007669"/>
    <property type="project" value="UniProtKB-KW"/>
</dbReference>
<dbReference type="GO" id="GO:0046100">
    <property type="term" value="P:hypoxanthine metabolic process"/>
    <property type="evidence" value="ECO:0007669"/>
    <property type="project" value="TreeGrafter"/>
</dbReference>
<evidence type="ECO:0000256" key="7">
    <source>
        <dbReference type="ARBA" id="ARBA00022676"/>
    </source>
</evidence>
<keyword evidence="7 15" id="KW-0328">Glycosyltransferase</keyword>
<dbReference type="CDD" id="cd06223">
    <property type="entry name" value="PRTases_typeI"/>
    <property type="match status" value="1"/>
</dbReference>
<evidence type="ECO:0000256" key="9">
    <source>
        <dbReference type="ARBA" id="ARBA00022723"/>
    </source>
</evidence>
<dbReference type="GO" id="GO:0032264">
    <property type="term" value="P:IMP salvage"/>
    <property type="evidence" value="ECO:0007669"/>
    <property type="project" value="UniProtKB-UniPathway"/>
</dbReference>
<sequence length="175" mass="19840">MMTLPQKELISAERLQERVAELAREISDDLEGIDLLTVVCVLKGAFIFTADLVRHLTLPCRIEFIRASSYGEGRTSSGKVKLEHHETIELEGKHVLLVEDILDTGRTLSRIVAELEQQRPASMRVCALLDKPSRRSVLFEANYTGFTIPDHFVVGYGLDADERYRELPFIAIENR</sequence>
<organism evidence="17 18">
    <name type="scientific">Chlorobaculum parvum (strain DSM 263 / NCIMB 8327)</name>
    <name type="common">Chlorobium vibrioforme subsp. thiosulfatophilum</name>
    <dbReference type="NCBI Taxonomy" id="517417"/>
    <lineage>
        <taxon>Bacteria</taxon>
        <taxon>Pseudomonadati</taxon>
        <taxon>Chlorobiota</taxon>
        <taxon>Chlorobiia</taxon>
        <taxon>Chlorobiales</taxon>
        <taxon>Chlorobiaceae</taxon>
        <taxon>Chlorobaculum</taxon>
    </lineage>
</organism>
<evidence type="ECO:0000256" key="10">
    <source>
        <dbReference type="ARBA" id="ARBA00022726"/>
    </source>
</evidence>
<keyword evidence="9 15" id="KW-0479">Metal-binding</keyword>
<keyword evidence="10 15" id="KW-0660">Purine salvage</keyword>
<keyword evidence="8 15" id="KW-0808">Transferase</keyword>
<dbReference type="Proteomes" id="UP000008811">
    <property type="component" value="Chromosome"/>
</dbReference>
<evidence type="ECO:0000259" key="16">
    <source>
        <dbReference type="Pfam" id="PF00156"/>
    </source>
</evidence>
<evidence type="ECO:0000256" key="13">
    <source>
        <dbReference type="ARBA" id="ARBA00048811"/>
    </source>
</evidence>
<comment type="similarity">
    <text evidence="4 15">Belongs to the purine/pyrimidine phosphoribosyltransferase family.</text>
</comment>
<protein>
    <recommendedName>
        <fullName evidence="5 15">Hypoxanthine phosphoribosyltransferase</fullName>
        <ecNumber evidence="5 15">2.4.2.8</ecNumber>
    </recommendedName>
</protein>
<dbReference type="KEGG" id="cpc:Cpar_1613"/>
<dbReference type="UniPathway" id="UPA00591">
    <property type="reaction ID" value="UER00648"/>
</dbReference>
<evidence type="ECO:0000256" key="6">
    <source>
        <dbReference type="ARBA" id="ARBA00022490"/>
    </source>
</evidence>
<evidence type="ECO:0000256" key="12">
    <source>
        <dbReference type="ARBA" id="ARBA00022842"/>
    </source>
</evidence>
<comment type="subcellular location">
    <subcellularLocation>
        <location evidence="2 15">Cytoplasm</location>
    </subcellularLocation>
</comment>
<reference evidence="17" key="1">
    <citation type="submission" date="2008-06" db="EMBL/GenBank/DDBJ databases">
        <title>Complete sequence of Chlorobaculum parvum NCIB 8327.</title>
        <authorList>
            <consortium name="US DOE Joint Genome Institute"/>
            <person name="Lucas S."/>
            <person name="Copeland A."/>
            <person name="Lapidus A."/>
            <person name="Glavina del Rio T."/>
            <person name="Dalin E."/>
            <person name="Tice H."/>
            <person name="Bruce D."/>
            <person name="Goodwin L."/>
            <person name="Pitluck S."/>
            <person name="Schmutz J."/>
            <person name="Larimer F."/>
            <person name="Land M."/>
            <person name="Hauser L."/>
            <person name="Kyrpides N."/>
            <person name="Mikhailova N."/>
            <person name="Zhao F."/>
            <person name="Li T."/>
            <person name="Liu Z."/>
            <person name="Overmann J."/>
            <person name="Bryant D.A."/>
            <person name="Richardson P."/>
        </authorList>
    </citation>
    <scope>NUCLEOTIDE SEQUENCE [LARGE SCALE GENOMIC DNA]</scope>
    <source>
        <strain evidence="17">NCIB 8327</strain>
    </source>
</reference>
<keyword evidence="11 15" id="KW-0547">Nucleotide-binding</keyword>
<evidence type="ECO:0000256" key="11">
    <source>
        <dbReference type="ARBA" id="ARBA00022741"/>
    </source>
</evidence>
<feature type="domain" description="Phosphoribosyltransferase" evidence="16">
    <location>
        <begin position="11"/>
        <end position="160"/>
    </location>
</feature>
<dbReference type="SUPFAM" id="SSF53271">
    <property type="entry name" value="PRTase-like"/>
    <property type="match status" value="1"/>
</dbReference>
<dbReference type="GO" id="GO:0004422">
    <property type="term" value="F:hypoxanthine phosphoribosyltransferase activity"/>
    <property type="evidence" value="ECO:0007669"/>
    <property type="project" value="InterPro"/>
</dbReference>
<dbReference type="NCBIfam" id="TIGR01203">
    <property type="entry name" value="HGPRTase"/>
    <property type="match status" value="1"/>
</dbReference>
<evidence type="ECO:0000256" key="3">
    <source>
        <dbReference type="ARBA" id="ARBA00004669"/>
    </source>
</evidence>
<dbReference type="FunFam" id="3.40.50.2020:FF:000006">
    <property type="entry name" value="Hypoxanthine phosphoribosyltransferase"/>
    <property type="match status" value="1"/>
</dbReference>
<comment type="catalytic activity">
    <reaction evidence="14">
        <text>IMP + diphosphate = hypoxanthine + 5-phospho-alpha-D-ribose 1-diphosphate</text>
        <dbReference type="Rhea" id="RHEA:17973"/>
        <dbReference type="ChEBI" id="CHEBI:17368"/>
        <dbReference type="ChEBI" id="CHEBI:33019"/>
        <dbReference type="ChEBI" id="CHEBI:58017"/>
        <dbReference type="ChEBI" id="CHEBI:58053"/>
        <dbReference type="EC" id="2.4.2.8"/>
    </reaction>
    <physiologicalReaction direction="right-to-left" evidence="14">
        <dbReference type="Rhea" id="RHEA:17975"/>
    </physiologicalReaction>
</comment>
<dbReference type="PANTHER" id="PTHR43340:SF1">
    <property type="entry name" value="HYPOXANTHINE PHOSPHORIBOSYLTRANSFERASE"/>
    <property type="match status" value="1"/>
</dbReference>
<keyword evidence="12 15" id="KW-0460">Magnesium</keyword>
<evidence type="ECO:0000313" key="18">
    <source>
        <dbReference type="Proteomes" id="UP000008811"/>
    </source>
</evidence>
<comment type="cofactor">
    <cofactor evidence="1 15">
        <name>Mg(2+)</name>
        <dbReference type="ChEBI" id="CHEBI:18420"/>
    </cofactor>
</comment>
<dbReference type="EC" id="2.4.2.8" evidence="5 15"/>
<accession>B3QQ08</accession>
<dbReference type="GO" id="GO:0006178">
    <property type="term" value="P:guanine salvage"/>
    <property type="evidence" value="ECO:0007669"/>
    <property type="project" value="TreeGrafter"/>
</dbReference>
<evidence type="ECO:0000256" key="5">
    <source>
        <dbReference type="ARBA" id="ARBA00011895"/>
    </source>
</evidence>
<evidence type="ECO:0000256" key="8">
    <source>
        <dbReference type="ARBA" id="ARBA00022679"/>
    </source>
</evidence>
<dbReference type="AlphaFoldDB" id="B3QQ08"/>
<comment type="pathway">
    <text evidence="3 15">Purine metabolism; IMP biosynthesis via salvage pathway; IMP from hypoxanthine: step 1/1.</text>
</comment>
<dbReference type="GO" id="GO:0032263">
    <property type="term" value="P:GMP salvage"/>
    <property type="evidence" value="ECO:0007669"/>
    <property type="project" value="TreeGrafter"/>
</dbReference>
<evidence type="ECO:0000256" key="4">
    <source>
        <dbReference type="ARBA" id="ARBA00008391"/>
    </source>
</evidence>
<dbReference type="InterPro" id="IPR000836">
    <property type="entry name" value="PRTase_dom"/>
</dbReference>
<dbReference type="InterPro" id="IPR005904">
    <property type="entry name" value="Hxn_phspho_trans"/>
</dbReference>
<comment type="catalytic activity">
    <reaction evidence="13">
        <text>GMP + diphosphate = guanine + 5-phospho-alpha-D-ribose 1-diphosphate</text>
        <dbReference type="Rhea" id="RHEA:25424"/>
        <dbReference type="ChEBI" id="CHEBI:16235"/>
        <dbReference type="ChEBI" id="CHEBI:33019"/>
        <dbReference type="ChEBI" id="CHEBI:58017"/>
        <dbReference type="ChEBI" id="CHEBI:58115"/>
        <dbReference type="EC" id="2.4.2.8"/>
    </reaction>
    <physiologicalReaction direction="right-to-left" evidence="13">
        <dbReference type="Rhea" id="RHEA:25426"/>
    </physiologicalReaction>
</comment>
<dbReference type="GO" id="GO:0005829">
    <property type="term" value="C:cytosol"/>
    <property type="evidence" value="ECO:0007669"/>
    <property type="project" value="TreeGrafter"/>
</dbReference>
<proteinExistence type="inferred from homology"/>
<keyword evidence="6 15" id="KW-0963">Cytoplasm</keyword>
<gene>
    <name evidence="17" type="ordered locus">Cpar_1613</name>
</gene>
<dbReference type="InterPro" id="IPR029057">
    <property type="entry name" value="PRTase-like"/>
</dbReference>
<dbReference type="GO" id="GO:0000287">
    <property type="term" value="F:magnesium ion binding"/>
    <property type="evidence" value="ECO:0007669"/>
    <property type="project" value="TreeGrafter"/>
</dbReference>
<dbReference type="EMBL" id="CP001099">
    <property type="protein sequence ID" value="ACF12011.1"/>
    <property type="molecule type" value="Genomic_DNA"/>
</dbReference>
<evidence type="ECO:0000313" key="17">
    <source>
        <dbReference type="EMBL" id="ACF12011.1"/>
    </source>
</evidence>